<feature type="region of interest" description="Disordered" evidence="2">
    <location>
        <begin position="121"/>
        <end position="142"/>
    </location>
</feature>
<organism evidence="3 4">
    <name type="scientific">Cuscuta australis</name>
    <dbReference type="NCBI Taxonomy" id="267555"/>
    <lineage>
        <taxon>Eukaryota</taxon>
        <taxon>Viridiplantae</taxon>
        <taxon>Streptophyta</taxon>
        <taxon>Embryophyta</taxon>
        <taxon>Tracheophyta</taxon>
        <taxon>Spermatophyta</taxon>
        <taxon>Magnoliopsida</taxon>
        <taxon>eudicotyledons</taxon>
        <taxon>Gunneridae</taxon>
        <taxon>Pentapetalae</taxon>
        <taxon>asterids</taxon>
        <taxon>lamiids</taxon>
        <taxon>Solanales</taxon>
        <taxon>Convolvulaceae</taxon>
        <taxon>Cuscuteae</taxon>
        <taxon>Cuscuta</taxon>
        <taxon>Cuscuta subgen. Grammica</taxon>
        <taxon>Cuscuta sect. Cleistogrammica</taxon>
    </lineage>
</organism>
<dbReference type="AlphaFoldDB" id="A0A328E5S6"/>
<dbReference type="InterPro" id="IPR005513">
    <property type="entry name" value="LEA_1"/>
</dbReference>
<comment type="caution">
    <text evidence="3">The sequence shown here is derived from an EMBL/GenBank/DDBJ whole genome shotgun (WGS) entry which is preliminary data.</text>
</comment>
<name>A0A328E5S6_9ASTE</name>
<dbReference type="Proteomes" id="UP000249390">
    <property type="component" value="Unassembled WGS sequence"/>
</dbReference>
<dbReference type="Pfam" id="PF03760">
    <property type="entry name" value="LEA_1"/>
    <property type="match status" value="1"/>
</dbReference>
<feature type="compositionally biased region" description="Basic and acidic residues" evidence="2">
    <location>
        <begin position="31"/>
        <end position="65"/>
    </location>
</feature>
<comment type="similarity">
    <text evidence="1">Belongs to the LEA type 1 family.</text>
</comment>
<evidence type="ECO:0000256" key="1">
    <source>
        <dbReference type="ARBA" id="ARBA00010975"/>
    </source>
</evidence>
<sequence>MKGVKETAGNIGASAVAGMEKTKAVVQEKVERMTAHDPIEKDMATQKKEERIRQAEEKKQVKMAHDSITSSGNHPHSYSNTTGPTTGHSTGLHQMSAMHGHGTGAPTGPVTEGVVESHPIGTTDVPGPTTTTAASHVEEPGGAGAIKGGCGYGTGGAHN</sequence>
<dbReference type="PANTHER" id="PTHR33493">
    <property type="entry name" value="LATE EMBRYOGENESIS ABUNDANT PROTEIN 6-RELATED"/>
    <property type="match status" value="1"/>
</dbReference>
<evidence type="ECO:0000313" key="3">
    <source>
        <dbReference type="EMBL" id="RAL51791.1"/>
    </source>
</evidence>
<dbReference type="GO" id="GO:0009793">
    <property type="term" value="P:embryo development ending in seed dormancy"/>
    <property type="evidence" value="ECO:0007669"/>
    <property type="project" value="InterPro"/>
</dbReference>
<evidence type="ECO:0000256" key="2">
    <source>
        <dbReference type="SAM" id="MobiDB-lite"/>
    </source>
</evidence>
<dbReference type="EMBL" id="NQVE01000046">
    <property type="protein sequence ID" value="RAL51791.1"/>
    <property type="molecule type" value="Genomic_DNA"/>
</dbReference>
<reference evidence="3 4" key="1">
    <citation type="submission" date="2018-06" db="EMBL/GenBank/DDBJ databases">
        <title>The Genome of Cuscuta australis (Dodder) Provides Insight into the Evolution of Plant Parasitism.</title>
        <authorList>
            <person name="Liu H."/>
        </authorList>
    </citation>
    <scope>NUCLEOTIDE SEQUENCE [LARGE SCALE GENOMIC DNA]</scope>
    <source>
        <strain evidence="4">cv. Yunnan</strain>
        <tissue evidence="3">Vines</tissue>
    </source>
</reference>
<dbReference type="PANTHER" id="PTHR33493:SF30">
    <property type="entry name" value="LATE EMBRYOGENESIS ABUNDANT PROTEIN"/>
    <property type="match status" value="1"/>
</dbReference>
<keyword evidence="4" id="KW-1185">Reference proteome</keyword>
<feature type="compositionally biased region" description="Polar residues" evidence="2">
    <location>
        <begin position="67"/>
        <end position="93"/>
    </location>
</feature>
<evidence type="ECO:0000313" key="4">
    <source>
        <dbReference type="Proteomes" id="UP000249390"/>
    </source>
</evidence>
<gene>
    <name evidence="3" type="ORF">DM860_010509</name>
</gene>
<feature type="region of interest" description="Disordered" evidence="2">
    <location>
        <begin position="31"/>
        <end position="103"/>
    </location>
</feature>
<accession>A0A328E5S6</accession>
<proteinExistence type="inferred from homology"/>
<protein>
    <submittedName>
        <fullName evidence="3">Uncharacterized protein</fullName>
    </submittedName>
</protein>
<feature type="compositionally biased region" description="Low complexity" evidence="2">
    <location>
        <begin position="121"/>
        <end position="132"/>
    </location>
</feature>